<dbReference type="EMBL" id="JBDFRB010000012">
    <property type="protein sequence ID" value="MEN2745397.1"/>
    <property type="molecule type" value="Genomic_DNA"/>
</dbReference>
<dbReference type="Pfam" id="PF19040">
    <property type="entry name" value="SGNH"/>
    <property type="match status" value="1"/>
</dbReference>
<evidence type="ECO:0000259" key="3">
    <source>
        <dbReference type="Pfam" id="PF01757"/>
    </source>
</evidence>
<dbReference type="InterPro" id="IPR043968">
    <property type="entry name" value="SGNH"/>
</dbReference>
<dbReference type="RefSeq" id="WP_345885748.1">
    <property type="nucleotide sequence ID" value="NZ_JBDFRB010000012.1"/>
</dbReference>
<feature type="transmembrane region" description="Helical" evidence="2">
    <location>
        <begin position="227"/>
        <end position="244"/>
    </location>
</feature>
<dbReference type="PANTHER" id="PTHR23028:SF53">
    <property type="entry name" value="ACYL_TRANSF_3 DOMAIN-CONTAINING PROTEIN"/>
    <property type="match status" value="1"/>
</dbReference>
<keyword evidence="6" id="KW-1185">Reference proteome</keyword>
<feature type="region of interest" description="Disordered" evidence="1">
    <location>
        <begin position="1"/>
        <end position="22"/>
    </location>
</feature>
<feature type="domain" description="Acyltransferase 3" evidence="3">
    <location>
        <begin position="31"/>
        <end position="370"/>
    </location>
</feature>
<evidence type="ECO:0000256" key="2">
    <source>
        <dbReference type="SAM" id="Phobius"/>
    </source>
</evidence>
<feature type="compositionally biased region" description="Basic and acidic residues" evidence="1">
    <location>
        <begin position="10"/>
        <end position="22"/>
    </location>
</feature>
<reference evidence="5 6" key="1">
    <citation type="submission" date="2024-05" db="EMBL/GenBank/DDBJ databases">
        <title>Sinomonas sp. nov., isolated from a waste landfill.</title>
        <authorList>
            <person name="Zhao Y."/>
        </authorList>
    </citation>
    <scope>NUCLEOTIDE SEQUENCE [LARGE SCALE GENOMIC DNA]</scope>
    <source>
        <strain evidence="5 6">CCTCC AB2014300</strain>
    </source>
</reference>
<feature type="transmembrane region" description="Helical" evidence="2">
    <location>
        <begin position="386"/>
        <end position="406"/>
    </location>
</feature>
<organism evidence="5 6">
    <name type="scientific">Sinomonas halotolerans</name>
    <dbReference type="NCBI Taxonomy" id="1644133"/>
    <lineage>
        <taxon>Bacteria</taxon>
        <taxon>Bacillati</taxon>
        <taxon>Actinomycetota</taxon>
        <taxon>Actinomycetes</taxon>
        <taxon>Micrococcales</taxon>
        <taxon>Micrococcaceae</taxon>
        <taxon>Sinomonas</taxon>
    </lineage>
</organism>
<dbReference type="InterPro" id="IPR002656">
    <property type="entry name" value="Acyl_transf_3_dom"/>
</dbReference>
<evidence type="ECO:0000256" key="1">
    <source>
        <dbReference type="SAM" id="MobiDB-lite"/>
    </source>
</evidence>
<evidence type="ECO:0000313" key="6">
    <source>
        <dbReference type="Proteomes" id="UP001422074"/>
    </source>
</evidence>
<comment type="caution">
    <text evidence="5">The sequence shown here is derived from an EMBL/GenBank/DDBJ whole genome shotgun (WGS) entry which is preliminary data.</text>
</comment>
<sequence>MTIALSPARPDVHASGRARRTAEPAHGIRGDIQGLRALAVALVVVYHLWPHRLTGGFVGVDVFFVISGFLITSHIVENPPATWRDLVAFWGKRVRRLLPASLLVLAVTAVATRLLAPSSRWEDIAAQTISAALYVQNWALSVSSVDYLAAENAPSPVQHFWSLSVEEQFYLLWPVLFLVVFALSARWGMRRLRASGIALGVVFAASLAYSVYATAQTPPSAYFVTPTRVWELALGGLVAVAVAARGRRSLRGGHAASARAGDTAVVWAGLACILAAAVLYTGRTPFPGYTALLPVLGAAAVIWGDAPRHGFSPAPLMGLRPVRFLGDISYSVYLWHWPLIALVPFVSGGSLGPLDKAAILVATLCLAWLTKTFVEDRLRRAPRRRPVLLTFGPAAIATALVVGLAWGQIAEVRASSEASAQAAADLADGACFGAAALADGADGCSKEPSGPVVPVPEAAVADRSDAYEDGCWAQEPDFAERPVCTYGDGPTRVALVGNSHAGQWLPALQKLAEERGWTITTYLASACNATDATLTFATATATQGCRAWGQWALEQTKGTAYDLVVTSERVARPVAGVPAGAANLAAARKAYAGYLAKWAESGTRVLVLKDTPNAQATAGPVPDCVALNEDDLAACSGTAAQWRQPDPLFEAAKAAPSAGPRGISTADLDRYFCSDGRCHSVIGKVVVYFDGHHMTATYSRTLAPYLGSAVERALEG</sequence>
<feature type="transmembrane region" description="Helical" evidence="2">
    <location>
        <begin position="170"/>
        <end position="189"/>
    </location>
</feature>
<evidence type="ECO:0000259" key="4">
    <source>
        <dbReference type="Pfam" id="PF19040"/>
    </source>
</evidence>
<dbReference type="InterPro" id="IPR050879">
    <property type="entry name" value="Acyltransferase_3"/>
</dbReference>
<keyword evidence="2" id="KW-0472">Membrane</keyword>
<feature type="domain" description="SGNH" evidence="4">
    <location>
        <begin position="478"/>
        <end position="705"/>
    </location>
</feature>
<dbReference type="GO" id="GO:0016746">
    <property type="term" value="F:acyltransferase activity"/>
    <property type="evidence" value="ECO:0007669"/>
    <property type="project" value="UniProtKB-KW"/>
</dbReference>
<feature type="transmembrane region" description="Helical" evidence="2">
    <location>
        <begin position="196"/>
        <end position="215"/>
    </location>
</feature>
<feature type="transmembrane region" description="Helical" evidence="2">
    <location>
        <begin position="96"/>
        <end position="116"/>
    </location>
</feature>
<protein>
    <submittedName>
        <fullName evidence="5">Acyltransferase family protein</fullName>
        <ecNumber evidence="5">2.3.1.-</ecNumber>
    </submittedName>
</protein>
<dbReference type="Proteomes" id="UP001422074">
    <property type="component" value="Unassembled WGS sequence"/>
</dbReference>
<feature type="transmembrane region" description="Helical" evidence="2">
    <location>
        <begin position="264"/>
        <end position="280"/>
    </location>
</feature>
<dbReference type="Pfam" id="PF01757">
    <property type="entry name" value="Acyl_transf_3"/>
    <property type="match status" value="1"/>
</dbReference>
<evidence type="ECO:0000313" key="5">
    <source>
        <dbReference type="EMBL" id="MEN2745397.1"/>
    </source>
</evidence>
<dbReference type="PANTHER" id="PTHR23028">
    <property type="entry name" value="ACETYLTRANSFERASE"/>
    <property type="match status" value="1"/>
</dbReference>
<keyword evidence="5" id="KW-0808">Transferase</keyword>
<name>A0ABU9X2W3_9MICC</name>
<dbReference type="EC" id="2.3.1.-" evidence="5"/>
<feature type="transmembrane region" description="Helical" evidence="2">
    <location>
        <begin position="324"/>
        <end position="345"/>
    </location>
</feature>
<keyword evidence="5" id="KW-0012">Acyltransferase</keyword>
<keyword evidence="2" id="KW-0812">Transmembrane</keyword>
<gene>
    <name evidence="5" type="ORF">ABCQ75_12750</name>
</gene>
<keyword evidence="2" id="KW-1133">Transmembrane helix</keyword>
<accession>A0ABU9X2W3</accession>
<proteinExistence type="predicted"/>
<feature type="transmembrane region" description="Helical" evidence="2">
    <location>
        <begin position="56"/>
        <end position="76"/>
    </location>
</feature>